<gene>
    <name evidence="16" type="ORF">DSTB1V02_LOCUS686</name>
</gene>
<dbReference type="FunFam" id="3.40.50.300:FF:000074">
    <property type="entry name" value="Multidrug resistance-associated protein 5 isoform 1"/>
    <property type="match status" value="1"/>
</dbReference>
<feature type="transmembrane region" description="Helical" evidence="13">
    <location>
        <begin position="630"/>
        <end position="654"/>
    </location>
</feature>
<evidence type="ECO:0000256" key="2">
    <source>
        <dbReference type="ARBA" id="ARBA00009726"/>
    </source>
</evidence>
<keyword evidence="8 13" id="KW-1133">Transmembrane helix</keyword>
<accession>A0A7R8X4K5</accession>
<feature type="transmembrane region" description="Helical" evidence="13">
    <location>
        <begin position="596"/>
        <end position="618"/>
    </location>
</feature>
<dbReference type="CDD" id="cd03250">
    <property type="entry name" value="ABCC_MRP_domain1"/>
    <property type="match status" value="1"/>
</dbReference>
<evidence type="ECO:0000313" key="16">
    <source>
        <dbReference type="EMBL" id="CAD7240673.1"/>
    </source>
</evidence>
<evidence type="ECO:0000256" key="4">
    <source>
        <dbReference type="ARBA" id="ARBA00022692"/>
    </source>
</evidence>
<keyword evidence="12" id="KW-0175">Coiled coil</keyword>
<evidence type="ECO:0000256" key="13">
    <source>
        <dbReference type="SAM" id="Phobius"/>
    </source>
</evidence>
<dbReference type="SUPFAM" id="SSF90123">
    <property type="entry name" value="ABC transporter transmembrane region"/>
    <property type="match status" value="5"/>
</dbReference>
<dbReference type="SMART" id="SM00382">
    <property type="entry name" value="AAA"/>
    <property type="match status" value="2"/>
</dbReference>
<dbReference type="CDD" id="cd18603">
    <property type="entry name" value="ABC_6TM_MRP1_2_3_6_D2_like"/>
    <property type="match status" value="1"/>
</dbReference>
<dbReference type="InterPro" id="IPR027417">
    <property type="entry name" value="P-loop_NTPase"/>
</dbReference>
<dbReference type="PANTHER" id="PTHR24223">
    <property type="entry name" value="ATP-BINDING CASSETTE SUB-FAMILY C"/>
    <property type="match status" value="1"/>
</dbReference>
<evidence type="ECO:0000256" key="5">
    <source>
        <dbReference type="ARBA" id="ARBA00022737"/>
    </source>
</evidence>
<evidence type="ECO:0000256" key="6">
    <source>
        <dbReference type="ARBA" id="ARBA00022741"/>
    </source>
</evidence>
<dbReference type="OrthoDB" id="6500128at2759"/>
<dbReference type="EMBL" id="CAJPEV010000050">
    <property type="protein sequence ID" value="CAG0879656.1"/>
    <property type="molecule type" value="Genomic_DNA"/>
</dbReference>
<dbReference type="Pfam" id="PF00664">
    <property type="entry name" value="ABC_membrane"/>
    <property type="match status" value="5"/>
</dbReference>
<feature type="domain" description="ABC transmembrane type-1" evidence="15">
    <location>
        <begin position="278"/>
        <end position="557"/>
    </location>
</feature>
<feature type="transmembrane region" description="Helical" evidence="13">
    <location>
        <begin position="75"/>
        <end position="102"/>
    </location>
</feature>
<feature type="transmembrane region" description="Helical" evidence="13">
    <location>
        <begin position="414"/>
        <end position="434"/>
    </location>
</feature>
<name>A0A7R8X4K5_9CRUS</name>
<dbReference type="InterPro" id="IPR050173">
    <property type="entry name" value="ABC_transporter_C-like"/>
</dbReference>
<keyword evidence="9 13" id="KW-0472">Membrane</keyword>
<dbReference type="PANTHER" id="PTHR24223:SF443">
    <property type="entry name" value="MULTIDRUG-RESISTANCE LIKE PROTEIN 1, ISOFORM I"/>
    <property type="match status" value="1"/>
</dbReference>
<keyword evidence="4 13" id="KW-0812">Transmembrane</keyword>
<dbReference type="Proteomes" id="UP000677054">
    <property type="component" value="Unassembled WGS sequence"/>
</dbReference>
<feature type="transmembrane region" description="Helical" evidence="13">
    <location>
        <begin position="1044"/>
        <end position="1068"/>
    </location>
</feature>
<keyword evidence="5" id="KW-0677">Repeat</keyword>
<feature type="domain" description="ABC transporter" evidence="14">
    <location>
        <begin position="1602"/>
        <end position="1836"/>
    </location>
</feature>
<dbReference type="CDD" id="cd18595">
    <property type="entry name" value="ABC_6TM_MRP1_2_3_6_D1_like"/>
    <property type="match status" value="1"/>
</dbReference>
<dbReference type="PROSITE" id="PS50929">
    <property type="entry name" value="ABC_TM1F"/>
    <property type="match status" value="2"/>
</dbReference>
<sequence>MSWFSELVEMWNMDWNITWYTDNPDFTPCFHNTVLLWVPCAFLWLFAPLETHYLINSKGRYIPWTWINIVKHLLVFILVLLNAVDLAFAIHIGPGASVYFVTPTIKMLTLDLIWVKGYPGEPMLPFVTYMLYFPLVTAVWLLHCFADARPTYIETIELAEKPCPEGTASFLSKITFSWFDGMAWLGWRRPVTVNDLWNLNEEDLSKNIVPEFDKHWRVSLLKTQNQASSRLSQSSRKDSKASWKKDSAGVEFVSPRKKAQASILAALCKTFGGTFLSGACLKLMSDVSTFIGPLLLDLLISFVKTSDDMWKGYMYAVAMVLVAILQSLFLGAYFHKMFLIGMRVRTAVIAAVYKKALRLSNAARKETTVGEIVNLMSVDAQRFMDLAPYLNMIWSAPLQIAIALYLLWAQLGPSVLAGLAIMVIMIPINGVIAAKTKKLQVKQMTQKDQRVKLMSEILNGIKVLKLYAWEPSFQDQVLKIRDKEVHVLKQAAYLNAGTSFLWTCAPFLVSVASFATYVLIDENNVLDASKAFVSLSLFNILRMPLSFLPFLIVGLVQVAVASFAAYVLSDESHTLTPTKAFVSIALFNILRMPLSFLPMLIMMIVQVTFASVGCYVLVSEENTLTPQRAFVTVALFGILRIPMMLLPIITVFFVQLRYSAEKKHVFRQSRIFHDSEDPVVVENGTFSWGPDDPPVLRDINIRIPSHKLVAIVGQVGSGKSSFLSSCLGEMEKLSGKVNTKGSVAYVPQQAWIQNSSLKNNITFGKAFSKDFYQKVVSSCALEPDLSILPAGDLTEIGEKGINLSGGQKQRVNLARAVYTDADIYLMDDPLSAVDSHVGKHIFQQVIGPKGLLRNKTRVLVTHGVAHLPHTDMIIMMKDGEVIEAGSYQELIEKKGSFFDFIIQFLIQEEGEEVDEEKEEIKELKHTLESAVGKEALMQQVSRQRSHISECESTSTDPNRIRRRTRFDSPCAIDHSIDVHSTISDGSVEGKRSLADVKLPEKEKEVEAQLKSSIGEKLIEKETTETGKVKMAVYMHYMRSIGLPLSLMTLVMYTLSQGFSVGSNVWLSVWSNDVSFNSTQDPSDRDMYLGIYGALGIAQALSILIGSLGMALGTLLASAFLHKSILNNILKGPMSFFETTPTGRIVNRFSKDVDTLDVTLPMMLRSWLFCFLQTLLIHVLQNPVSFFESTPTGRIVNRFSKDIDAIDNTLPATIRTWLWCLYAEHQLAAVEACKESLNSLFAVFPEYSLFSVAAMYATGSAMLYSLSCKASWHLHNHLLDHVLRNPQGFFDANPVGRILNRFSQDVATLDQKIPWYMEDLLICFLEVNEAIFSMQGILCLQCGGLESSSDNSEGNCVQSIEVSESSNEVSENPSSVAGNETQAREHVIATLVVNSFSTPLFLAVILPIGAFYYFIQHVYVATSRQLKRLESVSRSPIYSHFGETITGASTIRAYDREKQFILESEQKVDENQICFYPSVIANRWLAIRLEFVGTLMVFFASLFAVLGRDTLSAGVVGLSVSYAMSVSLPNDSPVKYQYNILTFSHFFQPVTQTLNWLVRMTSDVETNIVAVERIKEYCETPVEAPWEISEKKPKKDWPTEGNITFKDYQTRYREGLELVLKGISLDIKGGEKVGIVGRTGAGKSSLMLGLFRIIEGAGGRIIIDDVDISEIGLHDLRSQLTIIPQDPVLFSGSLRMNLDPFEKHTDEEVWKALELSHLKSFVKGLSQGLQHPVSEGGENLSVGQRQLICLARALLRKTKVLVLDEATAAVDLETDELIQKTIRTEFSTCTVLTIAHRINTIMDYDKVMVLDNGEIKEFDAPNVLLQQPESVFASLTKDAGISA</sequence>
<dbReference type="PROSITE" id="PS00211">
    <property type="entry name" value="ABC_TRANSPORTER_1"/>
    <property type="match status" value="2"/>
</dbReference>
<dbReference type="EC" id="7.6.2.3" evidence="10"/>
<keyword evidence="3" id="KW-0813">Transport</keyword>
<keyword evidence="17" id="KW-1185">Reference proteome</keyword>
<feature type="transmembrane region" description="Helical" evidence="13">
    <location>
        <begin position="1390"/>
        <end position="1414"/>
    </location>
</feature>
<dbReference type="GO" id="GO:0005774">
    <property type="term" value="C:vacuolar membrane"/>
    <property type="evidence" value="ECO:0007669"/>
    <property type="project" value="UniProtKB-SubCell"/>
</dbReference>
<comment type="subcellular location">
    <subcellularLocation>
        <location evidence="1">Vacuole membrane</location>
        <topology evidence="1">Multi-pass membrane protein</topology>
    </subcellularLocation>
</comment>
<organism evidence="16">
    <name type="scientific">Darwinula stevensoni</name>
    <dbReference type="NCBI Taxonomy" id="69355"/>
    <lineage>
        <taxon>Eukaryota</taxon>
        <taxon>Metazoa</taxon>
        <taxon>Ecdysozoa</taxon>
        <taxon>Arthropoda</taxon>
        <taxon>Crustacea</taxon>
        <taxon>Oligostraca</taxon>
        <taxon>Ostracoda</taxon>
        <taxon>Podocopa</taxon>
        <taxon>Podocopida</taxon>
        <taxon>Darwinulocopina</taxon>
        <taxon>Darwinuloidea</taxon>
        <taxon>Darwinulidae</taxon>
        <taxon>Darwinula</taxon>
    </lineage>
</organism>
<evidence type="ECO:0000259" key="15">
    <source>
        <dbReference type="PROSITE" id="PS50929"/>
    </source>
</evidence>
<dbReference type="InterPro" id="IPR003439">
    <property type="entry name" value="ABC_transporter-like_ATP-bd"/>
</dbReference>
<evidence type="ECO:0000256" key="12">
    <source>
        <dbReference type="SAM" id="Coils"/>
    </source>
</evidence>
<evidence type="ECO:0000256" key="10">
    <source>
        <dbReference type="ARBA" id="ARBA00024220"/>
    </source>
</evidence>
<dbReference type="Pfam" id="PF24357">
    <property type="entry name" value="TMD0_ABC"/>
    <property type="match status" value="1"/>
</dbReference>
<feature type="coiled-coil region" evidence="12">
    <location>
        <begin position="906"/>
        <end position="933"/>
    </location>
</feature>
<dbReference type="GO" id="GO:0015431">
    <property type="term" value="F:ABC-type glutathione S-conjugate transporter activity"/>
    <property type="evidence" value="ECO:0007669"/>
    <property type="project" value="UniProtKB-EC"/>
</dbReference>
<feature type="transmembrane region" description="Helical" evidence="13">
    <location>
        <begin position="1088"/>
        <end position="1120"/>
    </location>
</feature>
<dbReference type="InterPro" id="IPR011527">
    <property type="entry name" value="ABC1_TM_dom"/>
</dbReference>
<feature type="transmembrane region" description="Helical" evidence="13">
    <location>
        <begin position="315"/>
        <end position="335"/>
    </location>
</feature>
<dbReference type="PROSITE" id="PS50893">
    <property type="entry name" value="ABC_TRANSPORTER_2"/>
    <property type="match status" value="2"/>
</dbReference>
<dbReference type="Pfam" id="PF00005">
    <property type="entry name" value="ABC_tran"/>
    <property type="match status" value="2"/>
</dbReference>
<feature type="transmembrane region" description="Helical" evidence="13">
    <location>
        <begin position="547"/>
        <end position="569"/>
    </location>
</feature>
<dbReference type="FunFam" id="1.20.1560.10:FF:000007">
    <property type="entry name" value="ATP-binding cassette subfamily C member 1"/>
    <property type="match status" value="1"/>
</dbReference>
<feature type="domain" description="ABC transporter" evidence="14">
    <location>
        <begin position="679"/>
        <end position="903"/>
    </location>
</feature>
<evidence type="ECO:0000256" key="7">
    <source>
        <dbReference type="ARBA" id="ARBA00022840"/>
    </source>
</evidence>
<feature type="domain" description="ABC transmembrane type-1" evidence="15">
    <location>
        <begin position="1046"/>
        <end position="1528"/>
    </location>
</feature>
<dbReference type="CDD" id="cd03244">
    <property type="entry name" value="ABCC_MRP_domain2"/>
    <property type="match status" value="1"/>
</dbReference>
<evidence type="ECO:0000256" key="9">
    <source>
        <dbReference type="ARBA" id="ARBA00023136"/>
    </source>
</evidence>
<dbReference type="InterPro" id="IPR056227">
    <property type="entry name" value="TMD0_ABC"/>
</dbReference>
<dbReference type="EMBL" id="LR899567">
    <property type="protein sequence ID" value="CAD7240673.1"/>
    <property type="molecule type" value="Genomic_DNA"/>
</dbReference>
<dbReference type="InterPro" id="IPR017871">
    <property type="entry name" value="ABC_transporter-like_CS"/>
</dbReference>
<proteinExistence type="inferred from homology"/>
<dbReference type="SUPFAM" id="SSF52540">
    <property type="entry name" value="P-loop containing nucleoside triphosphate hydrolases"/>
    <property type="match status" value="2"/>
</dbReference>
<feature type="transmembrane region" description="Helical" evidence="13">
    <location>
        <begin position="499"/>
        <end position="520"/>
    </location>
</feature>
<evidence type="ECO:0000313" key="17">
    <source>
        <dbReference type="Proteomes" id="UP000677054"/>
    </source>
</evidence>
<feature type="transmembrane region" description="Helical" evidence="13">
    <location>
        <begin position="1484"/>
        <end position="1505"/>
    </location>
</feature>
<evidence type="ECO:0000256" key="1">
    <source>
        <dbReference type="ARBA" id="ARBA00004128"/>
    </source>
</evidence>
<evidence type="ECO:0000256" key="11">
    <source>
        <dbReference type="ARBA" id="ARBA00047523"/>
    </source>
</evidence>
<dbReference type="GO" id="GO:0016887">
    <property type="term" value="F:ATP hydrolysis activity"/>
    <property type="evidence" value="ECO:0007669"/>
    <property type="project" value="InterPro"/>
</dbReference>
<protein>
    <recommendedName>
        <fullName evidence="10">ABC-type glutathione-S-conjugate transporter</fullName>
        <ecNumber evidence="10">7.6.2.3</ecNumber>
    </recommendedName>
</protein>
<comment type="catalytic activity">
    <reaction evidence="11">
        <text>leukotriene C4(in) + ATP + H2O = leukotriene C4(out) + ADP + phosphate + H(+)</text>
        <dbReference type="Rhea" id="RHEA:38963"/>
        <dbReference type="ChEBI" id="CHEBI:15377"/>
        <dbReference type="ChEBI" id="CHEBI:15378"/>
        <dbReference type="ChEBI" id="CHEBI:30616"/>
        <dbReference type="ChEBI" id="CHEBI:43474"/>
        <dbReference type="ChEBI" id="CHEBI:57973"/>
        <dbReference type="ChEBI" id="CHEBI:456216"/>
    </reaction>
    <physiologicalReaction direction="left-to-right" evidence="11">
        <dbReference type="Rhea" id="RHEA:38964"/>
    </physiologicalReaction>
</comment>
<feature type="transmembrane region" description="Helical" evidence="13">
    <location>
        <begin position="386"/>
        <end position="408"/>
    </location>
</feature>
<comment type="similarity">
    <text evidence="2">Belongs to the ABC transporter superfamily. ABCC family. Conjugate transporter (TC 3.A.1.208) subfamily.</text>
</comment>
<dbReference type="GO" id="GO:0005524">
    <property type="term" value="F:ATP binding"/>
    <property type="evidence" value="ECO:0007669"/>
    <property type="project" value="UniProtKB-KW"/>
</dbReference>
<evidence type="ECO:0000259" key="14">
    <source>
        <dbReference type="PROSITE" id="PS50893"/>
    </source>
</evidence>
<dbReference type="InterPro" id="IPR036640">
    <property type="entry name" value="ABC1_TM_sf"/>
</dbReference>
<dbReference type="Gene3D" id="1.20.1560.10">
    <property type="entry name" value="ABC transporter type 1, transmembrane domain"/>
    <property type="match status" value="4"/>
</dbReference>
<feature type="transmembrane region" description="Helical" evidence="13">
    <location>
        <begin position="122"/>
        <end position="142"/>
    </location>
</feature>
<keyword evidence="6" id="KW-0547">Nucleotide-binding</keyword>
<keyword evidence="7" id="KW-0067">ATP-binding</keyword>
<dbReference type="FunFam" id="3.40.50.300:FF:000293">
    <property type="entry name" value="ATP binding cassette subfamily C member 1"/>
    <property type="match status" value="1"/>
</dbReference>
<evidence type="ECO:0000256" key="3">
    <source>
        <dbReference type="ARBA" id="ARBA00022448"/>
    </source>
</evidence>
<feature type="transmembrane region" description="Helical" evidence="13">
    <location>
        <begin position="34"/>
        <end position="55"/>
    </location>
</feature>
<dbReference type="InterPro" id="IPR003593">
    <property type="entry name" value="AAA+_ATPase"/>
</dbReference>
<evidence type="ECO:0000256" key="8">
    <source>
        <dbReference type="ARBA" id="ARBA00022989"/>
    </source>
</evidence>
<reference evidence="16" key="1">
    <citation type="submission" date="2020-11" db="EMBL/GenBank/DDBJ databases">
        <authorList>
            <person name="Tran Van P."/>
        </authorList>
    </citation>
    <scope>NUCLEOTIDE SEQUENCE</scope>
</reference>
<dbReference type="Gene3D" id="3.40.50.300">
    <property type="entry name" value="P-loop containing nucleotide triphosphate hydrolases"/>
    <property type="match status" value="2"/>
</dbReference>